<evidence type="ECO:0000313" key="3">
    <source>
        <dbReference type="Proteomes" id="UP000075502"/>
    </source>
</evidence>
<reference evidence="2 3" key="1">
    <citation type="submission" date="2014-02" db="EMBL/GenBank/DDBJ databases">
        <title>The small core and large imbalanced accessory genome model reveals a collaborative survival strategy of Sorangium cellulosum strains in nature.</title>
        <authorList>
            <person name="Han K."/>
            <person name="Peng R."/>
            <person name="Blom J."/>
            <person name="Li Y.-Z."/>
        </authorList>
    </citation>
    <scope>NUCLEOTIDE SEQUENCE [LARGE SCALE GENOMIC DNA]</scope>
    <source>
        <strain evidence="2 3">So0007-03</strain>
    </source>
</reference>
<accession>A0A150TES3</accession>
<sequence length="288" mass="30623">MGEAPGTCVCKQPLGAACTNAEECVSNLCVDGYCCNSNCGQCEACDVPGLAGFCTTIGTMESPEAPRPGREPCGGEQECEGRCKGLYSDRCSYELAGTPCGEASCENEIAISYACTADHACAQSGESRCRGFKCAEDACLERCSSREEHCIEAAVCVDGECVEISVATCDGDQRRLISPDGTVEDCGAYRCKEGAHACANPCNDFTDCADDLVCNHAGECVPALVEPTEFSSCNASRQTGRNERWLWALVALALSARLGGRRARAGTSSAERRLQRRNVQDRRALRAQ</sequence>
<organism evidence="2 3">
    <name type="scientific">Sorangium cellulosum</name>
    <name type="common">Polyangium cellulosum</name>
    <dbReference type="NCBI Taxonomy" id="56"/>
    <lineage>
        <taxon>Bacteria</taxon>
        <taxon>Pseudomonadati</taxon>
        <taxon>Myxococcota</taxon>
        <taxon>Polyangia</taxon>
        <taxon>Polyangiales</taxon>
        <taxon>Polyangiaceae</taxon>
        <taxon>Sorangium</taxon>
    </lineage>
</organism>
<evidence type="ECO:0008006" key="4">
    <source>
        <dbReference type="Google" id="ProtNLM"/>
    </source>
</evidence>
<proteinExistence type="predicted"/>
<evidence type="ECO:0000313" key="2">
    <source>
        <dbReference type="EMBL" id="KYG03087.1"/>
    </source>
</evidence>
<gene>
    <name evidence="2" type="ORF">BE21_53395</name>
</gene>
<comment type="caution">
    <text evidence="2">The sequence shown here is derived from an EMBL/GenBank/DDBJ whole genome shotgun (WGS) entry which is preliminary data.</text>
</comment>
<protein>
    <recommendedName>
        <fullName evidence="4">Disintegrin domain-containing protein</fullName>
    </recommendedName>
</protein>
<evidence type="ECO:0000256" key="1">
    <source>
        <dbReference type="SAM" id="MobiDB-lite"/>
    </source>
</evidence>
<name>A0A150TES3_SORCE</name>
<dbReference type="EMBL" id="JEME01002804">
    <property type="protein sequence ID" value="KYG03087.1"/>
    <property type="molecule type" value="Genomic_DNA"/>
</dbReference>
<feature type="region of interest" description="Disordered" evidence="1">
    <location>
        <begin position="265"/>
        <end position="288"/>
    </location>
</feature>
<dbReference type="AlphaFoldDB" id="A0A150TES3"/>
<dbReference type="Proteomes" id="UP000075502">
    <property type="component" value="Unassembled WGS sequence"/>
</dbReference>
<feature type="compositionally biased region" description="Basic and acidic residues" evidence="1">
    <location>
        <begin position="270"/>
        <end position="288"/>
    </location>
</feature>